<accession>A0A9P8VVK4</accession>
<evidence type="ECO:0000313" key="3">
    <source>
        <dbReference type="Proteomes" id="UP000777438"/>
    </source>
</evidence>
<feature type="transmembrane region" description="Helical" evidence="1">
    <location>
        <begin position="87"/>
        <end position="104"/>
    </location>
</feature>
<feature type="transmembrane region" description="Helical" evidence="1">
    <location>
        <begin position="7"/>
        <end position="29"/>
    </location>
</feature>
<keyword evidence="3" id="KW-1185">Reference proteome</keyword>
<dbReference type="Proteomes" id="UP000777438">
    <property type="component" value="Unassembled WGS sequence"/>
</dbReference>
<feature type="transmembrane region" description="Helical" evidence="1">
    <location>
        <begin position="49"/>
        <end position="75"/>
    </location>
</feature>
<proteinExistence type="predicted"/>
<keyword evidence="1" id="KW-1133">Transmembrane helix</keyword>
<gene>
    <name evidence="2" type="ORF">B0T10DRAFT_582231</name>
</gene>
<protein>
    <submittedName>
        <fullName evidence="2">Uncharacterized protein</fullName>
    </submittedName>
</protein>
<name>A0A9P8VVK4_9HYPO</name>
<feature type="transmembrane region" description="Helical" evidence="1">
    <location>
        <begin position="184"/>
        <end position="200"/>
    </location>
</feature>
<dbReference type="EMBL" id="JAGPYM010000028">
    <property type="protein sequence ID" value="KAH6879740.1"/>
    <property type="molecule type" value="Genomic_DNA"/>
</dbReference>
<evidence type="ECO:0000313" key="2">
    <source>
        <dbReference type="EMBL" id="KAH6879740.1"/>
    </source>
</evidence>
<evidence type="ECO:0000256" key="1">
    <source>
        <dbReference type="SAM" id="Phobius"/>
    </source>
</evidence>
<feature type="transmembrane region" description="Helical" evidence="1">
    <location>
        <begin position="131"/>
        <end position="164"/>
    </location>
</feature>
<organism evidence="2 3">
    <name type="scientific">Thelonectria olida</name>
    <dbReference type="NCBI Taxonomy" id="1576542"/>
    <lineage>
        <taxon>Eukaryota</taxon>
        <taxon>Fungi</taxon>
        <taxon>Dikarya</taxon>
        <taxon>Ascomycota</taxon>
        <taxon>Pezizomycotina</taxon>
        <taxon>Sordariomycetes</taxon>
        <taxon>Hypocreomycetidae</taxon>
        <taxon>Hypocreales</taxon>
        <taxon>Nectriaceae</taxon>
        <taxon>Thelonectria</taxon>
    </lineage>
</organism>
<comment type="caution">
    <text evidence="2">The sequence shown here is derived from an EMBL/GenBank/DDBJ whole genome shotgun (WGS) entry which is preliminary data.</text>
</comment>
<dbReference type="AlphaFoldDB" id="A0A9P8VVK4"/>
<keyword evidence="1" id="KW-0472">Membrane</keyword>
<sequence>MSPEFEATVFAAITLLTLGTQTGLGIFLYRRRFGSVTDQRTSRPAPALVIRKIFLIQIWFGLPATLLQFVLLVLSAALSLRNEVVQGLVWSVTILLASIFQLLASSEVATPTANGPINKSPYYKSLALDDATLWFAGAFAFVHSLVTIAAIAIRLSVPSCVVGIVRSLRYGGRLFSQERPRQQVFVLLLATYLVVVGLPWCYSLMAVRLALILVHHLILVTHRAWTFYDFDKELRLNRCSKVTSSTRSVQCTIDGTDDSC</sequence>
<keyword evidence="1" id="KW-0812">Transmembrane</keyword>
<reference evidence="2 3" key="1">
    <citation type="journal article" date="2021" name="Nat. Commun.">
        <title>Genetic determinants of endophytism in the Arabidopsis root mycobiome.</title>
        <authorList>
            <person name="Mesny F."/>
            <person name="Miyauchi S."/>
            <person name="Thiergart T."/>
            <person name="Pickel B."/>
            <person name="Atanasova L."/>
            <person name="Karlsson M."/>
            <person name="Huettel B."/>
            <person name="Barry K.W."/>
            <person name="Haridas S."/>
            <person name="Chen C."/>
            <person name="Bauer D."/>
            <person name="Andreopoulos W."/>
            <person name="Pangilinan J."/>
            <person name="LaButti K."/>
            <person name="Riley R."/>
            <person name="Lipzen A."/>
            <person name="Clum A."/>
            <person name="Drula E."/>
            <person name="Henrissat B."/>
            <person name="Kohler A."/>
            <person name="Grigoriev I.V."/>
            <person name="Martin F.M."/>
            <person name="Hacquard S."/>
        </authorList>
    </citation>
    <scope>NUCLEOTIDE SEQUENCE [LARGE SCALE GENOMIC DNA]</scope>
    <source>
        <strain evidence="2 3">MPI-CAGE-CH-0241</strain>
    </source>
</reference>